<keyword evidence="1" id="KW-0134">Cell wall</keyword>
<dbReference type="InterPro" id="IPR047589">
    <property type="entry name" value="DUF11_rpt"/>
</dbReference>
<dbReference type="EMBL" id="BMVC01000013">
    <property type="protein sequence ID" value="GHD07236.1"/>
    <property type="molecule type" value="Genomic_DNA"/>
</dbReference>
<dbReference type="PANTHER" id="PTHR34819">
    <property type="entry name" value="LARGE CYSTEINE-RICH PERIPLASMIC PROTEIN OMCB"/>
    <property type="match status" value="1"/>
</dbReference>
<evidence type="ECO:0000256" key="6">
    <source>
        <dbReference type="SAM" id="Phobius"/>
    </source>
</evidence>
<keyword evidence="6" id="KW-0472">Membrane</keyword>
<dbReference type="AlphaFoldDB" id="A0A919CCX6"/>
<evidence type="ECO:0000259" key="7">
    <source>
        <dbReference type="PROSITE" id="PS50847"/>
    </source>
</evidence>
<keyword evidence="6" id="KW-0812">Transmembrane</keyword>
<accession>A0A919CCX6</accession>
<dbReference type="NCBIfam" id="TIGR04226">
    <property type="entry name" value="RrgB_K2N_iso_D2"/>
    <property type="match status" value="2"/>
</dbReference>
<dbReference type="NCBIfam" id="TIGR01451">
    <property type="entry name" value="B_ant_repeat"/>
    <property type="match status" value="1"/>
</dbReference>
<evidence type="ECO:0000256" key="1">
    <source>
        <dbReference type="ARBA" id="ARBA00022512"/>
    </source>
</evidence>
<feature type="compositionally biased region" description="Basic residues" evidence="5">
    <location>
        <begin position="977"/>
        <end position="1004"/>
    </location>
</feature>
<feature type="region of interest" description="Disordered" evidence="5">
    <location>
        <begin position="956"/>
        <end position="1014"/>
    </location>
</feature>
<organism evidence="8 9">
    <name type="scientific">Streptomyces finlayi</name>
    <dbReference type="NCBI Taxonomy" id="67296"/>
    <lineage>
        <taxon>Bacteria</taxon>
        <taxon>Bacillati</taxon>
        <taxon>Actinomycetota</taxon>
        <taxon>Actinomycetes</taxon>
        <taxon>Kitasatosporales</taxon>
        <taxon>Streptomycetaceae</taxon>
        <taxon>Streptomyces</taxon>
    </lineage>
</organism>
<comment type="caution">
    <text evidence="8">The sequence shown here is derived from an EMBL/GenBank/DDBJ whole genome shotgun (WGS) entry which is preliminary data.</text>
</comment>
<evidence type="ECO:0000256" key="2">
    <source>
        <dbReference type="ARBA" id="ARBA00022525"/>
    </source>
</evidence>
<dbReference type="Pfam" id="PF25549">
    <property type="entry name" value="DUF7927"/>
    <property type="match status" value="5"/>
</dbReference>
<evidence type="ECO:0000256" key="3">
    <source>
        <dbReference type="ARBA" id="ARBA00022729"/>
    </source>
</evidence>
<dbReference type="PROSITE" id="PS50847">
    <property type="entry name" value="GRAM_POS_ANCHORING"/>
    <property type="match status" value="1"/>
</dbReference>
<sequence length="1051" mass="111378">MSVASVRPGGPLSPGVLRHRFARAGVVTVGLATLMSGTTVPAFADAPAPRENRAAFADTVDFGSAPTTSISDYDKTTFPCGGLINPGPSTDEVIATWSGHLFCPSNNTGNQSAIGFKSSVKQVEEVEVEFQMAELSRYNNVIRTIGTDPEVRGKLHFFLQGKDVVCTWKVVETDNRPGLVPDPVTIDCGGNVEQFTSANGRKYELDLRGFREGSRDGSGKVTCSSSNPLIQTWQTAENATTGACLYGRLVGVTPPPPNLRLKKSADKAAVQNGEVVTYTVEATNIGTEDIKPAVIYDDMTKVMDAAVITGAQTATIDGAPVAAPTYDAGNQRLTWSGDLPLGKTVKLTYQVRTNKKPSGDQQLDNLVTANRSNCEAGSTDAACTTNVKLTHVPLKAKKTVGRSTAEGGDTVTYTVEVENPGIARDEVEVVDEMTAVLDAADVTGSPRATVNGNATTSVAAFDAANKRLTWKGPLAAGAKLVLTYDVKVKNPLAGDKLLDNAVRVDDSNCESGRAAECRTNVRLVEQPLKVSKSVGQKVAGNLNTVAYTIVVQNPGADRDSVTVTDDLTEVLDAADLSRAPSAQVDGAPAAEPVFDPRTRKLTWTGPLSRGARLTLTYAVKTPRRASGDKVLDNGVSVPDSNCVSSSADATCRTRVPVAELLTYKIGRPSRPKAGQRYVFEVGARNNGKVDLVGGASANISDDMTDVLDDAYYNNDAQVVSGPQGQLTFRPNQAPQLNWRGELRAGEEVRIVYSITVKRRNFGNMVISNSQRSSYDLSSIRGLRRALDDGDENTGVCENGDPNCSTTGGIAYLQTAKTASPAKVKQGEKVTYTWTMTSTGKSDVEGDPDFDYVIDPLPGVLKYADYNNDVKVEGPGTVSYEEGRLKWTGPLKIGEKAVVSFSVTVRKDALKGLPKKQGATMTNTVNSEYNCWPGDPNEPPEDVCSAKVEIVPPVVVPPKPPVPPKPDPCSNKPGAKNPCKKPCSHKPGAKNPCKKPVKPHGHKPGHQPMGGSAGQLAQTGGDTGTLLALGGVSGLLLLGGALTMAAVRRRDH</sequence>
<keyword evidence="2" id="KW-0964">Secreted</keyword>
<proteinExistence type="predicted"/>
<evidence type="ECO:0000313" key="9">
    <source>
        <dbReference type="Proteomes" id="UP000638353"/>
    </source>
</evidence>
<keyword evidence="4" id="KW-0572">Peptidoglycan-anchor</keyword>
<feature type="compositionally biased region" description="Low complexity" evidence="5">
    <location>
        <begin position="1005"/>
        <end position="1014"/>
    </location>
</feature>
<keyword evidence="3" id="KW-0732">Signal</keyword>
<dbReference type="PANTHER" id="PTHR34819:SF3">
    <property type="entry name" value="CELL SURFACE PROTEIN"/>
    <property type="match status" value="1"/>
</dbReference>
<dbReference type="Proteomes" id="UP000638353">
    <property type="component" value="Unassembled WGS sequence"/>
</dbReference>
<feature type="compositionally biased region" description="Pro residues" evidence="5">
    <location>
        <begin position="956"/>
        <end position="966"/>
    </location>
</feature>
<dbReference type="InterPro" id="IPR051172">
    <property type="entry name" value="Chlamydia_OmcB"/>
</dbReference>
<name>A0A919CCX6_9ACTN</name>
<evidence type="ECO:0000313" key="8">
    <source>
        <dbReference type="EMBL" id="GHD07236.1"/>
    </source>
</evidence>
<reference evidence="8" key="2">
    <citation type="submission" date="2020-09" db="EMBL/GenBank/DDBJ databases">
        <authorList>
            <person name="Sun Q."/>
            <person name="Ohkuma M."/>
        </authorList>
    </citation>
    <scope>NUCLEOTIDE SEQUENCE</scope>
    <source>
        <strain evidence="8">JCM 4637</strain>
    </source>
</reference>
<reference evidence="8" key="1">
    <citation type="journal article" date="2014" name="Int. J. Syst. Evol. Microbiol.">
        <title>Complete genome sequence of Corynebacterium casei LMG S-19264T (=DSM 44701T), isolated from a smear-ripened cheese.</title>
        <authorList>
            <consortium name="US DOE Joint Genome Institute (JGI-PGF)"/>
            <person name="Walter F."/>
            <person name="Albersmeier A."/>
            <person name="Kalinowski J."/>
            <person name="Ruckert C."/>
        </authorList>
    </citation>
    <scope>NUCLEOTIDE SEQUENCE</scope>
    <source>
        <strain evidence="8">JCM 4637</strain>
    </source>
</reference>
<feature type="domain" description="Gram-positive cocci surface proteins LPxTG" evidence="7">
    <location>
        <begin position="1015"/>
        <end position="1051"/>
    </location>
</feature>
<evidence type="ECO:0000256" key="4">
    <source>
        <dbReference type="ARBA" id="ARBA00023088"/>
    </source>
</evidence>
<protein>
    <recommendedName>
        <fullName evidence="7">Gram-positive cocci surface proteins LPxTG domain-containing protein</fullName>
    </recommendedName>
</protein>
<dbReference type="Gene3D" id="2.60.40.740">
    <property type="match status" value="2"/>
</dbReference>
<feature type="transmembrane region" description="Helical" evidence="6">
    <location>
        <begin position="1025"/>
        <end position="1046"/>
    </location>
</feature>
<gene>
    <name evidence="8" type="ORF">GCM10010334_59580</name>
</gene>
<dbReference type="InterPro" id="IPR057687">
    <property type="entry name" value="DUF7927"/>
</dbReference>
<dbReference type="InterPro" id="IPR019931">
    <property type="entry name" value="LPXTG_anchor"/>
</dbReference>
<evidence type="ECO:0000256" key="5">
    <source>
        <dbReference type="SAM" id="MobiDB-lite"/>
    </source>
</evidence>
<dbReference type="RefSeq" id="WP_189821969.1">
    <property type="nucleotide sequence ID" value="NZ_BMVC01000013.1"/>
</dbReference>
<keyword evidence="6" id="KW-1133">Transmembrane helix</keyword>
<dbReference type="InterPro" id="IPR026466">
    <property type="entry name" value="Fim_isopep_form_D2_dom"/>
</dbReference>